<evidence type="ECO:0000256" key="8">
    <source>
        <dbReference type="ARBA" id="ARBA00048988"/>
    </source>
</evidence>
<dbReference type="InterPro" id="IPR014016">
    <property type="entry name" value="UvrD-like_ATP-bd"/>
</dbReference>
<reference evidence="11 12" key="1">
    <citation type="submission" date="2020-07" db="EMBL/GenBank/DDBJ databases">
        <authorList>
            <person name="Feng H."/>
        </authorList>
    </citation>
    <scope>NUCLEOTIDE SEQUENCE [LARGE SCALE GENOMIC DNA]</scope>
    <source>
        <strain evidence="12">s-10</strain>
    </source>
</reference>
<keyword evidence="2 9" id="KW-0378">Hydrolase</keyword>
<organism evidence="11 12">
    <name type="scientific">Paenactinomyces guangxiensis</name>
    <dbReference type="NCBI Taxonomy" id="1490290"/>
    <lineage>
        <taxon>Bacteria</taxon>
        <taxon>Bacillati</taxon>
        <taxon>Bacillota</taxon>
        <taxon>Bacilli</taxon>
        <taxon>Bacillales</taxon>
        <taxon>Thermoactinomycetaceae</taxon>
        <taxon>Paenactinomyces</taxon>
    </lineage>
</organism>
<comment type="catalytic activity">
    <reaction evidence="8">
        <text>ATP + H2O = ADP + phosphate + H(+)</text>
        <dbReference type="Rhea" id="RHEA:13065"/>
        <dbReference type="ChEBI" id="CHEBI:15377"/>
        <dbReference type="ChEBI" id="CHEBI:15378"/>
        <dbReference type="ChEBI" id="CHEBI:30616"/>
        <dbReference type="ChEBI" id="CHEBI:43474"/>
        <dbReference type="ChEBI" id="CHEBI:456216"/>
        <dbReference type="EC" id="5.6.2.4"/>
    </reaction>
</comment>
<dbReference type="InterPro" id="IPR014017">
    <property type="entry name" value="DNA_helicase_UvrD-like_C"/>
</dbReference>
<name>A0A7W2A8J0_9BACL</name>
<evidence type="ECO:0000259" key="10">
    <source>
        <dbReference type="PROSITE" id="PS51198"/>
    </source>
</evidence>
<feature type="domain" description="UvrD-like helicase ATP-binding" evidence="10">
    <location>
        <begin position="237"/>
        <end position="514"/>
    </location>
</feature>
<dbReference type="CDD" id="cd18807">
    <property type="entry name" value="SF1_C_UvrD"/>
    <property type="match status" value="1"/>
</dbReference>
<dbReference type="Gene3D" id="3.40.50.300">
    <property type="entry name" value="P-loop containing nucleotide triphosphate hydrolases"/>
    <property type="match status" value="2"/>
</dbReference>
<dbReference type="InterPro" id="IPR035093">
    <property type="entry name" value="RelE/ParE_toxin_dom_sf"/>
</dbReference>
<dbReference type="GO" id="GO:0000725">
    <property type="term" value="P:recombinational repair"/>
    <property type="evidence" value="ECO:0007669"/>
    <property type="project" value="TreeGrafter"/>
</dbReference>
<gene>
    <name evidence="11" type="ORF">H1191_15295</name>
</gene>
<dbReference type="Proteomes" id="UP000535491">
    <property type="component" value="Unassembled WGS sequence"/>
</dbReference>
<keyword evidence="12" id="KW-1185">Reference proteome</keyword>
<keyword evidence="3 9" id="KW-0347">Helicase</keyword>
<comment type="catalytic activity">
    <reaction evidence="6">
        <text>Couples ATP hydrolysis with the unwinding of duplex DNA by translocating in the 3'-5' direction.</text>
        <dbReference type="EC" id="5.6.2.4"/>
    </reaction>
</comment>
<dbReference type="GO" id="GO:0003677">
    <property type="term" value="F:DNA binding"/>
    <property type="evidence" value="ECO:0007669"/>
    <property type="project" value="InterPro"/>
</dbReference>
<dbReference type="PROSITE" id="PS51198">
    <property type="entry name" value="UVRD_HELICASE_ATP_BIND"/>
    <property type="match status" value="1"/>
</dbReference>
<keyword evidence="1 9" id="KW-0547">Nucleotide-binding</keyword>
<dbReference type="PANTHER" id="PTHR11070">
    <property type="entry name" value="UVRD / RECB / PCRA DNA HELICASE FAMILY MEMBER"/>
    <property type="match status" value="1"/>
</dbReference>
<dbReference type="SUPFAM" id="SSF52540">
    <property type="entry name" value="P-loop containing nucleoside triphosphate hydrolases"/>
    <property type="match status" value="1"/>
</dbReference>
<evidence type="ECO:0000313" key="12">
    <source>
        <dbReference type="Proteomes" id="UP000535491"/>
    </source>
</evidence>
<feature type="binding site" evidence="9">
    <location>
        <begin position="258"/>
        <end position="265"/>
    </location>
    <ligand>
        <name>ATP</name>
        <dbReference type="ChEBI" id="CHEBI:30616"/>
    </ligand>
</feature>
<evidence type="ECO:0000256" key="4">
    <source>
        <dbReference type="ARBA" id="ARBA00022840"/>
    </source>
</evidence>
<dbReference type="EC" id="5.6.2.4" evidence="7"/>
<dbReference type="AlphaFoldDB" id="A0A7W2A8J0"/>
<dbReference type="Pfam" id="PF13361">
    <property type="entry name" value="UvrD_C"/>
    <property type="match status" value="1"/>
</dbReference>
<dbReference type="RefSeq" id="WP_181753342.1">
    <property type="nucleotide sequence ID" value="NZ_JACEIQ010000017.1"/>
</dbReference>
<dbReference type="SUPFAM" id="SSF143011">
    <property type="entry name" value="RelE-like"/>
    <property type="match status" value="1"/>
</dbReference>
<evidence type="ECO:0000256" key="2">
    <source>
        <dbReference type="ARBA" id="ARBA00022801"/>
    </source>
</evidence>
<dbReference type="GO" id="GO:0043138">
    <property type="term" value="F:3'-5' DNA helicase activity"/>
    <property type="evidence" value="ECO:0007669"/>
    <property type="project" value="UniProtKB-EC"/>
</dbReference>
<evidence type="ECO:0000256" key="6">
    <source>
        <dbReference type="ARBA" id="ARBA00034617"/>
    </source>
</evidence>
<keyword evidence="5" id="KW-0413">Isomerase</keyword>
<dbReference type="InterPro" id="IPR000212">
    <property type="entry name" value="DNA_helicase_UvrD/REP"/>
</dbReference>
<sequence length="697" mass="81159">MTTISIHRTFTDSIAQVPAQVQKLAWNMIHQLTEHPEAHGLNFERVKGAVDSKVHSVRVNQKYRAILVRPEKEDVNLFVWIDKHDNAYDWAERKRFEVNQVTGFLQMWTSNKKTNDSIDVKGLFSDYTEDKLIAIGVPEDLIPVIYEIKHEDELYKYVDEIPEDTFAPLLWIAQGESYQDVLQIVNEQKAERSRQQQAPGQPFLQAMLNTSSQVAVISSDTQLQEILRYPFDHWRLFLHSSQKELAEKDFSGPVKVLGGAGTGKTVVALHRARKLIRDFMRPDEKLLFTTFNINLANIIQDLLATMCTPEEVQRIKVIHIDRLAKEIVETCAGVKINKLMESDRDRETIWRQAGSRLGIDSSRMEWIRKEYDRFIQPNRIEEKEEYFRLQRKGGKKKISKKERAEVWKVVEAVRGEMVQRGWYEYPDMIRMARKWLEKNPGQLNYRAAIVDEAQDFTEESFKLLRALVPKNRNDLFIVGDPHQRIYPRFAVLSRCGIEVRGQRSKRLRINYRTTEQIRKQAIRMIKGIEFDDLNGGKNFVDDISLISGTEPVCVNFENVNLERQFILKQIKKLLEEGILPREIALFARTKRMVEKYQKFLGNNGITASLLTTESHLKNRGVNCGTMHRSKGLEFRIVFLAGVNEKIIPIDIFTKIEDQEEREEKIRQERSLLYVASTRARDKLFITSYGSPSPFVKE</sequence>
<evidence type="ECO:0000256" key="5">
    <source>
        <dbReference type="ARBA" id="ARBA00023235"/>
    </source>
</evidence>
<keyword evidence="4 9" id="KW-0067">ATP-binding</keyword>
<evidence type="ECO:0000256" key="7">
    <source>
        <dbReference type="ARBA" id="ARBA00034808"/>
    </source>
</evidence>
<evidence type="ECO:0000313" key="11">
    <source>
        <dbReference type="EMBL" id="MBA4495661.1"/>
    </source>
</evidence>
<accession>A0A7W2A8J0</accession>
<proteinExistence type="predicted"/>
<dbReference type="PANTHER" id="PTHR11070:SF45">
    <property type="entry name" value="DNA 3'-5' HELICASE"/>
    <property type="match status" value="1"/>
</dbReference>
<evidence type="ECO:0000256" key="9">
    <source>
        <dbReference type="PROSITE-ProRule" id="PRU00560"/>
    </source>
</evidence>
<dbReference type="GO" id="GO:0005524">
    <property type="term" value="F:ATP binding"/>
    <property type="evidence" value="ECO:0007669"/>
    <property type="project" value="UniProtKB-UniRule"/>
</dbReference>
<dbReference type="GO" id="GO:0016787">
    <property type="term" value="F:hydrolase activity"/>
    <property type="evidence" value="ECO:0007669"/>
    <property type="project" value="UniProtKB-UniRule"/>
</dbReference>
<evidence type="ECO:0000256" key="1">
    <source>
        <dbReference type="ARBA" id="ARBA00022741"/>
    </source>
</evidence>
<protein>
    <recommendedName>
        <fullName evidence="7">DNA 3'-5' helicase</fullName>
        <ecNumber evidence="7">5.6.2.4</ecNumber>
    </recommendedName>
</protein>
<dbReference type="EMBL" id="JACEIQ010000017">
    <property type="protein sequence ID" value="MBA4495661.1"/>
    <property type="molecule type" value="Genomic_DNA"/>
</dbReference>
<comment type="caution">
    <text evidence="11">The sequence shown here is derived from an EMBL/GenBank/DDBJ whole genome shotgun (WGS) entry which is preliminary data.</text>
</comment>
<dbReference type="InterPro" id="IPR027417">
    <property type="entry name" value="P-loop_NTPase"/>
</dbReference>
<evidence type="ECO:0000256" key="3">
    <source>
        <dbReference type="ARBA" id="ARBA00022806"/>
    </source>
</evidence>
<dbReference type="Pfam" id="PF00580">
    <property type="entry name" value="UvrD-helicase"/>
    <property type="match status" value="1"/>
</dbReference>